<comment type="similarity">
    <text evidence="1 8">Belongs to the inositol phosphokinase (IPK) family.</text>
</comment>
<dbReference type="GO" id="GO:0032958">
    <property type="term" value="P:inositol phosphate biosynthetic process"/>
    <property type="evidence" value="ECO:0007669"/>
    <property type="project" value="InterPro"/>
</dbReference>
<keyword evidence="3 8" id="KW-0547">Nucleotide-binding</keyword>
<keyword evidence="2 8" id="KW-0808">Transferase</keyword>
<evidence type="ECO:0000256" key="3">
    <source>
        <dbReference type="ARBA" id="ARBA00022741"/>
    </source>
</evidence>
<evidence type="ECO:0000256" key="6">
    <source>
        <dbReference type="ARBA" id="ARBA00036164"/>
    </source>
</evidence>
<dbReference type="GO" id="GO:0005524">
    <property type="term" value="F:ATP binding"/>
    <property type="evidence" value="ECO:0007669"/>
    <property type="project" value="UniProtKB-KW"/>
</dbReference>
<sequence>MSTVSVPTVRLEHRVSAFFFSPYLSHSHTSEAPDHSPLPVNLEILQDFETEVLKPAVHQVAGHGSKSSGRQGPVVDESGRRFFKPLHEGDERADREIAFYDKIKHDDRIPAEVKAFFPAFYGTKFLPSVDGQGLVNILLTDKLYSDMQYIGYRTWYPEATEAYIQKAKKKDKMTTSGAIGIRISGLQVYEASTGSVWKPDRDWCRDMSAEMVQPTLERFVSSNPSLETFDAAFAAAVYGGPHGVLAKLRQLEEWFSTQTAYHFTSSSVLIIYESPSTTAGDGAADDQINVSVKLVDFAHTVDSNTVDDNFLTGLKALMSILWTILEEHVARRSRMS</sequence>
<keyword evidence="4 8" id="KW-0418">Kinase</keyword>
<comment type="catalytic activity">
    <reaction evidence="6 8">
        <text>1D-myo-inositol 1,4,5-trisphosphate + 2 ATP = 1D-myo-inositol 1,3,4,5,6-pentakisphosphate + 2 ADP + 2 H(+)</text>
        <dbReference type="Rhea" id="RHEA:32359"/>
        <dbReference type="ChEBI" id="CHEBI:15378"/>
        <dbReference type="ChEBI" id="CHEBI:30616"/>
        <dbReference type="ChEBI" id="CHEBI:57733"/>
        <dbReference type="ChEBI" id="CHEBI:203600"/>
        <dbReference type="ChEBI" id="CHEBI:456216"/>
        <dbReference type="EC" id="2.7.1.151"/>
    </reaction>
</comment>
<evidence type="ECO:0000256" key="5">
    <source>
        <dbReference type="ARBA" id="ARBA00022840"/>
    </source>
</evidence>
<organism evidence="9 10">
    <name type="scientific">Marchantia polymorpha subsp. ruderalis</name>
    <dbReference type="NCBI Taxonomy" id="1480154"/>
    <lineage>
        <taxon>Eukaryota</taxon>
        <taxon>Viridiplantae</taxon>
        <taxon>Streptophyta</taxon>
        <taxon>Embryophyta</taxon>
        <taxon>Marchantiophyta</taxon>
        <taxon>Marchantiopsida</taxon>
        <taxon>Marchantiidae</taxon>
        <taxon>Marchantiales</taxon>
        <taxon>Marchantiaceae</taxon>
        <taxon>Marchantia</taxon>
    </lineage>
</organism>
<comment type="catalytic activity">
    <reaction evidence="7 8">
        <text>1D-myo-inositol 1,3,4,6-tetrakisphosphate + ATP = 1D-myo-inositol 1,3,4,5,6-pentakisphosphate + ADP + H(+)</text>
        <dbReference type="Rhea" id="RHEA:12717"/>
        <dbReference type="ChEBI" id="CHEBI:15378"/>
        <dbReference type="ChEBI" id="CHEBI:30616"/>
        <dbReference type="ChEBI" id="CHEBI:57660"/>
        <dbReference type="ChEBI" id="CHEBI:57733"/>
        <dbReference type="ChEBI" id="CHEBI:456216"/>
        <dbReference type="EC" id="2.7.1.140"/>
    </reaction>
</comment>
<evidence type="ECO:0000256" key="2">
    <source>
        <dbReference type="ARBA" id="ARBA00022679"/>
    </source>
</evidence>
<evidence type="ECO:0000256" key="4">
    <source>
        <dbReference type="ARBA" id="ARBA00022777"/>
    </source>
</evidence>
<gene>
    <name evidence="9" type="ORF">AXG93_2782s1220</name>
</gene>
<dbReference type="InterPro" id="IPR038286">
    <property type="entry name" value="IPK_sf"/>
</dbReference>
<reference evidence="9" key="1">
    <citation type="submission" date="2016-03" db="EMBL/GenBank/DDBJ databases">
        <title>Mechanisms controlling the formation of the plant cell surface in tip-growing cells are functionally conserved among land plants.</title>
        <authorList>
            <person name="Honkanen S."/>
            <person name="Jones V.A."/>
            <person name="Morieri G."/>
            <person name="Champion C."/>
            <person name="Hetherington A.J."/>
            <person name="Kelly S."/>
            <person name="Saint-Marcoux D."/>
            <person name="Proust H."/>
            <person name="Prescott H."/>
            <person name="Dolan L."/>
        </authorList>
    </citation>
    <scope>NUCLEOTIDE SEQUENCE [LARGE SCALE GENOMIC DNA]</scope>
    <source>
        <tissue evidence="9">Whole gametophyte</tissue>
    </source>
</reference>
<dbReference type="AlphaFoldDB" id="A0A176WQY0"/>
<evidence type="ECO:0000313" key="10">
    <source>
        <dbReference type="Proteomes" id="UP000077202"/>
    </source>
</evidence>
<comment type="caution">
    <text evidence="9">The sequence shown here is derived from an EMBL/GenBank/DDBJ whole genome shotgun (WGS) entry which is preliminary data.</text>
</comment>
<dbReference type="Pfam" id="PF03770">
    <property type="entry name" value="IPK"/>
    <property type="match status" value="1"/>
</dbReference>
<dbReference type="EMBL" id="LVLJ01000161">
    <property type="protein sequence ID" value="OAE35538.1"/>
    <property type="molecule type" value="Genomic_DNA"/>
</dbReference>
<dbReference type="PANTHER" id="PTHR12400:SF51">
    <property type="entry name" value="INOSITOL POLYPHOSPHATE MULTIKINASE"/>
    <property type="match status" value="1"/>
</dbReference>
<dbReference type="EC" id="2.7.1.140" evidence="8"/>
<proteinExistence type="inferred from homology"/>
<dbReference type="EC" id="2.7.1.151" evidence="8"/>
<evidence type="ECO:0000313" key="9">
    <source>
        <dbReference type="EMBL" id="OAE35538.1"/>
    </source>
</evidence>
<dbReference type="Gene3D" id="3.30.470.160">
    <property type="entry name" value="Inositol polyphosphate kinase"/>
    <property type="match status" value="1"/>
</dbReference>
<dbReference type="Proteomes" id="UP000077202">
    <property type="component" value="Unassembled WGS sequence"/>
</dbReference>
<comment type="function">
    <text evidence="8">Inositol phosphate kinase with a broad substrate specificity.</text>
</comment>
<evidence type="ECO:0000256" key="7">
    <source>
        <dbReference type="ARBA" id="ARBA00036525"/>
    </source>
</evidence>
<dbReference type="GO" id="GO:0005634">
    <property type="term" value="C:nucleus"/>
    <property type="evidence" value="ECO:0007669"/>
    <property type="project" value="TreeGrafter"/>
</dbReference>
<evidence type="ECO:0000256" key="1">
    <source>
        <dbReference type="ARBA" id="ARBA00007374"/>
    </source>
</evidence>
<dbReference type="GO" id="GO:0008440">
    <property type="term" value="F:inositol-1,4,5-trisphosphate 3-kinase activity"/>
    <property type="evidence" value="ECO:0007669"/>
    <property type="project" value="TreeGrafter"/>
</dbReference>
<evidence type="ECO:0000256" key="8">
    <source>
        <dbReference type="RuleBase" id="RU363090"/>
    </source>
</evidence>
<dbReference type="GO" id="GO:0005737">
    <property type="term" value="C:cytoplasm"/>
    <property type="evidence" value="ECO:0007669"/>
    <property type="project" value="TreeGrafter"/>
</dbReference>
<keyword evidence="5 8" id="KW-0067">ATP-binding</keyword>
<accession>A0A176WQY0</accession>
<dbReference type="SUPFAM" id="SSF56104">
    <property type="entry name" value="SAICAR synthase-like"/>
    <property type="match status" value="1"/>
</dbReference>
<protein>
    <recommendedName>
        <fullName evidence="8">Inositol polyphosphate multikinase</fullName>
        <ecNumber evidence="8">2.7.1.140</ecNumber>
        <ecNumber evidence="8">2.7.1.151</ecNumber>
    </recommendedName>
</protein>
<name>A0A176WQY0_MARPO</name>
<dbReference type="PANTHER" id="PTHR12400">
    <property type="entry name" value="INOSITOL POLYPHOSPHATE KINASE"/>
    <property type="match status" value="1"/>
</dbReference>
<dbReference type="GO" id="GO:0047326">
    <property type="term" value="F:inositol-1,3,4,6-tetrakisphosphate 5-kinase activity"/>
    <property type="evidence" value="ECO:0007669"/>
    <property type="project" value="RHEA"/>
</dbReference>
<keyword evidence="10" id="KW-1185">Reference proteome</keyword>
<dbReference type="InterPro" id="IPR005522">
    <property type="entry name" value="IPK"/>
</dbReference>